<dbReference type="RefSeq" id="WP_143871324.1">
    <property type="nucleotide sequence ID" value="NZ_CP041660.1"/>
</dbReference>
<evidence type="ECO:0000313" key="6">
    <source>
        <dbReference type="EMBL" id="MER2494190.1"/>
    </source>
</evidence>
<dbReference type="EMBL" id="JBELOE010000284">
    <property type="protein sequence ID" value="MER2494190.1"/>
    <property type="molecule type" value="Genomic_DNA"/>
</dbReference>
<organism evidence="6 7">
    <name type="scientific">Catenovulum sediminis</name>
    <dbReference type="NCBI Taxonomy" id="1740262"/>
    <lineage>
        <taxon>Bacteria</taxon>
        <taxon>Pseudomonadati</taxon>
        <taxon>Pseudomonadota</taxon>
        <taxon>Gammaproteobacteria</taxon>
        <taxon>Alteromonadales</taxon>
        <taxon>Alteromonadaceae</taxon>
        <taxon>Catenovulum</taxon>
    </lineage>
</organism>
<evidence type="ECO:0000259" key="5">
    <source>
        <dbReference type="PROSITE" id="PS51891"/>
    </source>
</evidence>
<dbReference type="InterPro" id="IPR006913">
    <property type="entry name" value="CENP-V/GFA"/>
</dbReference>
<comment type="caution">
    <text evidence="6">The sequence shown here is derived from an EMBL/GenBank/DDBJ whole genome shotgun (WGS) entry which is preliminary data.</text>
</comment>
<feature type="domain" description="CENP-V/GFA" evidence="5">
    <location>
        <begin position="1"/>
        <end position="128"/>
    </location>
</feature>
<proteinExistence type="inferred from homology"/>
<accession>A0ABV1RMT1</accession>
<name>A0ABV1RMT1_9ALTE</name>
<keyword evidence="3" id="KW-0862">Zinc</keyword>
<evidence type="ECO:0000256" key="2">
    <source>
        <dbReference type="ARBA" id="ARBA00022723"/>
    </source>
</evidence>
<evidence type="ECO:0000256" key="3">
    <source>
        <dbReference type="ARBA" id="ARBA00022833"/>
    </source>
</evidence>
<comment type="similarity">
    <text evidence="1">Belongs to the Gfa family.</text>
</comment>
<reference evidence="6 7" key="1">
    <citation type="submission" date="2024-06" db="EMBL/GenBank/DDBJ databases">
        <authorList>
            <person name="Chen R.Y."/>
        </authorList>
    </citation>
    <scope>NUCLEOTIDE SEQUENCE [LARGE SCALE GENOMIC DNA]</scope>
    <source>
        <strain evidence="6 7">D2</strain>
    </source>
</reference>
<keyword evidence="2" id="KW-0479">Metal-binding</keyword>
<sequence>MKGSCLCNQVQFEVQPPVQLFQYCHCSRCRKVTGSAHASNLYAKNSQLIWLKGEDLVQRYEVPDAKYFATCFCKHCGSALPWTVKGRDTLVIPAGSLDEDLDTTPLQSIHWASKANWYTSPNSIPHFDELPPKK</sequence>
<dbReference type="Gene3D" id="3.90.1590.10">
    <property type="entry name" value="glutathione-dependent formaldehyde- activating enzyme (gfa)"/>
    <property type="match status" value="1"/>
</dbReference>
<gene>
    <name evidence="6" type="ORF">ABS311_20150</name>
</gene>
<dbReference type="PANTHER" id="PTHR33337:SF40">
    <property type="entry name" value="CENP-V_GFA DOMAIN-CONTAINING PROTEIN-RELATED"/>
    <property type="match status" value="1"/>
</dbReference>
<dbReference type="PROSITE" id="PS51891">
    <property type="entry name" value="CENP_V_GFA"/>
    <property type="match status" value="1"/>
</dbReference>
<dbReference type="SUPFAM" id="SSF51316">
    <property type="entry name" value="Mss4-like"/>
    <property type="match status" value="1"/>
</dbReference>
<keyword evidence="4" id="KW-0456">Lyase</keyword>
<evidence type="ECO:0000256" key="1">
    <source>
        <dbReference type="ARBA" id="ARBA00005495"/>
    </source>
</evidence>
<dbReference type="PANTHER" id="PTHR33337">
    <property type="entry name" value="GFA DOMAIN-CONTAINING PROTEIN"/>
    <property type="match status" value="1"/>
</dbReference>
<dbReference type="Proteomes" id="UP001467690">
    <property type="component" value="Unassembled WGS sequence"/>
</dbReference>
<evidence type="ECO:0000256" key="4">
    <source>
        <dbReference type="ARBA" id="ARBA00023239"/>
    </source>
</evidence>
<protein>
    <submittedName>
        <fullName evidence="6">GFA family protein</fullName>
    </submittedName>
</protein>
<keyword evidence="7" id="KW-1185">Reference proteome</keyword>
<dbReference type="InterPro" id="IPR011057">
    <property type="entry name" value="Mss4-like_sf"/>
</dbReference>
<evidence type="ECO:0000313" key="7">
    <source>
        <dbReference type="Proteomes" id="UP001467690"/>
    </source>
</evidence>
<dbReference type="Pfam" id="PF04828">
    <property type="entry name" value="GFA"/>
    <property type="match status" value="1"/>
</dbReference>